<accession>A0ABN2SXG0</accession>
<dbReference type="InterPro" id="IPR014747">
    <property type="entry name" value="Bac_photo_RC_H_C"/>
</dbReference>
<name>A0ABN2SXG0_9ACTN</name>
<feature type="compositionally biased region" description="Basic and acidic residues" evidence="1">
    <location>
        <begin position="167"/>
        <end position="194"/>
    </location>
</feature>
<dbReference type="Proteomes" id="UP001501585">
    <property type="component" value="Unassembled WGS sequence"/>
</dbReference>
<dbReference type="InterPro" id="IPR011033">
    <property type="entry name" value="PRC_barrel-like_sf"/>
</dbReference>
<proteinExistence type="predicted"/>
<dbReference type="Gene3D" id="3.90.50.10">
    <property type="entry name" value="Photosynthetic Reaction Center, subunit H, domain 2"/>
    <property type="match status" value="1"/>
</dbReference>
<evidence type="ECO:0000313" key="4">
    <source>
        <dbReference type="Proteomes" id="UP001501585"/>
    </source>
</evidence>
<dbReference type="InterPro" id="IPR027275">
    <property type="entry name" value="PRC-brl_dom"/>
</dbReference>
<comment type="caution">
    <text evidence="3">The sequence shown here is derived from an EMBL/GenBank/DDBJ whole genome shotgun (WGS) entry which is preliminary data.</text>
</comment>
<keyword evidence="4" id="KW-1185">Reference proteome</keyword>
<dbReference type="Pfam" id="PF05239">
    <property type="entry name" value="PRC"/>
    <property type="match status" value="1"/>
</dbReference>
<evidence type="ECO:0000259" key="2">
    <source>
        <dbReference type="Pfam" id="PF05239"/>
    </source>
</evidence>
<feature type="compositionally biased region" description="Basic and acidic residues" evidence="1">
    <location>
        <begin position="125"/>
        <end position="139"/>
    </location>
</feature>
<feature type="region of interest" description="Disordered" evidence="1">
    <location>
        <begin position="125"/>
        <end position="247"/>
    </location>
</feature>
<organism evidence="3 4">
    <name type="scientific">Nocardiopsis rhodophaea</name>
    <dbReference type="NCBI Taxonomy" id="280238"/>
    <lineage>
        <taxon>Bacteria</taxon>
        <taxon>Bacillati</taxon>
        <taxon>Actinomycetota</taxon>
        <taxon>Actinomycetes</taxon>
        <taxon>Streptosporangiales</taxon>
        <taxon>Nocardiopsidaceae</taxon>
        <taxon>Nocardiopsis</taxon>
    </lineage>
</organism>
<protein>
    <recommendedName>
        <fullName evidence="2">PRC-barrel domain-containing protein</fullName>
    </recommendedName>
</protein>
<gene>
    <name evidence="3" type="ORF">GCM10009799_20070</name>
</gene>
<dbReference type="EMBL" id="BAAAPC010000007">
    <property type="protein sequence ID" value="GAA1994050.1"/>
    <property type="molecule type" value="Genomic_DNA"/>
</dbReference>
<feature type="compositionally biased region" description="Polar residues" evidence="1">
    <location>
        <begin position="214"/>
        <end position="228"/>
    </location>
</feature>
<feature type="domain" description="PRC-barrel" evidence="2">
    <location>
        <begin position="29"/>
        <end position="97"/>
    </location>
</feature>
<dbReference type="SUPFAM" id="SSF50346">
    <property type="entry name" value="PRC-barrel domain"/>
    <property type="match status" value="1"/>
</dbReference>
<reference evidence="3 4" key="1">
    <citation type="journal article" date="2019" name="Int. J. Syst. Evol. Microbiol.">
        <title>The Global Catalogue of Microorganisms (GCM) 10K type strain sequencing project: providing services to taxonomists for standard genome sequencing and annotation.</title>
        <authorList>
            <consortium name="The Broad Institute Genomics Platform"/>
            <consortium name="The Broad Institute Genome Sequencing Center for Infectious Disease"/>
            <person name="Wu L."/>
            <person name="Ma J."/>
        </authorList>
    </citation>
    <scope>NUCLEOTIDE SEQUENCE [LARGE SCALE GENOMIC DNA]</scope>
    <source>
        <strain evidence="3 4">JCM 15313</strain>
    </source>
</reference>
<evidence type="ECO:0000313" key="3">
    <source>
        <dbReference type="EMBL" id="GAA1994050.1"/>
    </source>
</evidence>
<evidence type="ECO:0000256" key="1">
    <source>
        <dbReference type="SAM" id="MobiDB-lite"/>
    </source>
</evidence>
<sequence>MSCADADAAWGCSEHAIRRGRTAVAAQLGIRNLIGHRLLDRDGNSVGKIGQVFFDDQTDLPKWVTVRSGLFGTRENFVPLRGAQVVDDDLQVPYMKAMIKEAPSFRVDQHISMQQEDIVYRHYGLDPEVPDPREPEPVWRPKGKHARRTDAEPNPGYGGGEAAHGGYQERARGAESAGDGREAAHGGYQERPRGAEPPWSGGEAACRGYAEPSRTVQPQRRGYQQTPNVRKVSYPGYNPGPHGGDVA</sequence>